<dbReference type="Proteomes" id="UP000315516">
    <property type="component" value="Unassembled WGS sequence"/>
</dbReference>
<comment type="caution">
    <text evidence="2">The sequence shown here is derived from an EMBL/GenBank/DDBJ whole genome shotgun (WGS) entry which is preliminary data.</text>
</comment>
<organism evidence="2">
    <name type="scientific">Streptomyces alkaliphilus</name>
    <dbReference type="NCBI Taxonomy" id="1472722"/>
    <lineage>
        <taxon>Bacteria</taxon>
        <taxon>Bacillati</taxon>
        <taxon>Actinomycetota</taxon>
        <taxon>Actinomycetes</taxon>
        <taxon>Kitasatosporales</taxon>
        <taxon>Streptomycetaceae</taxon>
        <taxon>Streptomyces</taxon>
    </lineage>
</organism>
<gene>
    <name evidence="2" type="ORF">FNX48_026005</name>
</gene>
<dbReference type="Gene3D" id="3.90.550.10">
    <property type="entry name" value="Spore Coat Polysaccharide Biosynthesis Protein SpsA, Chain A"/>
    <property type="match status" value="1"/>
</dbReference>
<protein>
    <submittedName>
        <fullName evidence="2">DUF2064 domain-containing protein</fullName>
    </submittedName>
</protein>
<feature type="non-terminal residue" evidence="2">
    <location>
        <position position="1"/>
    </location>
</feature>
<evidence type="ECO:0000256" key="1">
    <source>
        <dbReference type="SAM" id="MobiDB-lite"/>
    </source>
</evidence>
<dbReference type="PANTHER" id="PTHR36529">
    <property type="entry name" value="SLL1095 PROTEIN"/>
    <property type="match status" value="1"/>
</dbReference>
<dbReference type="Pfam" id="PF09837">
    <property type="entry name" value="DUF2064"/>
    <property type="match status" value="1"/>
</dbReference>
<name>A0A646IKV4_9ACTN</name>
<dbReference type="OrthoDB" id="9798250at2"/>
<evidence type="ECO:0000313" key="2">
    <source>
        <dbReference type="EMBL" id="MQS10484.1"/>
    </source>
</evidence>
<dbReference type="SUPFAM" id="SSF53448">
    <property type="entry name" value="Nucleotide-diphospho-sugar transferases"/>
    <property type="match status" value="1"/>
</dbReference>
<dbReference type="EMBL" id="VJYJ02001631">
    <property type="protein sequence ID" value="MQS10484.1"/>
    <property type="molecule type" value="Genomic_DNA"/>
</dbReference>
<dbReference type="InterPro" id="IPR018641">
    <property type="entry name" value="Trfase_1_rSAM/seldom-assoc"/>
</dbReference>
<dbReference type="AlphaFoldDB" id="A0A646IKV4"/>
<dbReference type="RefSeq" id="WP_153427562.1">
    <property type="nucleotide sequence ID" value="NZ_VJYJ02001631.1"/>
</dbReference>
<feature type="compositionally biased region" description="Low complexity" evidence="1">
    <location>
        <begin position="114"/>
        <end position="129"/>
    </location>
</feature>
<proteinExistence type="predicted"/>
<feature type="region of interest" description="Disordered" evidence="1">
    <location>
        <begin position="107"/>
        <end position="138"/>
    </location>
</feature>
<dbReference type="InterPro" id="IPR029044">
    <property type="entry name" value="Nucleotide-diphossugar_trans"/>
</dbReference>
<sequence>PQITPELLAPVTAPDAGAPDAAWFGPARDGGFWALGLGEPDPALVRGVPMSTAGTGAEQRRRLVAAGLRVGDLPELEDMDTVVEADRIAARVAPDSCFAEVWGHTVPGASEEFGTPGEPGAPVAPGTPGARREKGNSP</sequence>
<reference evidence="2" key="1">
    <citation type="submission" date="2019-10" db="EMBL/GenBank/DDBJ databases">
        <title>Streptomyces sp. nov., a novel actinobacterium isolated from alkaline environment.</title>
        <authorList>
            <person name="Golinska P."/>
        </authorList>
    </citation>
    <scope>NUCLEOTIDE SEQUENCE</scope>
    <source>
        <strain evidence="2">IF17</strain>
    </source>
</reference>
<dbReference type="PANTHER" id="PTHR36529:SF1">
    <property type="entry name" value="GLYCOSYLTRANSFERASE"/>
    <property type="match status" value="1"/>
</dbReference>
<accession>A0A646IKV4</accession>